<evidence type="ECO:0000313" key="2">
    <source>
        <dbReference type="Proteomes" id="UP000186406"/>
    </source>
</evidence>
<organism evidence="1 2">
    <name type="scientific">Pseudoxanthobacter soli DSM 19599</name>
    <dbReference type="NCBI Taxonomy" id="1123029"/>
    <lineage>
        <taxon>Bacteria</taxon>
        <taxon>Pseudomonadati</taxon>
        <taxon>Pseudomonadota</taxon>
        <taxon>Alphaproteobacteria</taxon>
        <taxon>Hyphomicrobiales</taxon>
        <taxon>Segnochrobactraceae</taxon>
        <taxon>Pseudoxanthobacter</taxon>
    </lineage>
</organism>
<dbReference type="Proteomes" id="UP000186406">
    <property type="component" value="Unassembled WGS sequence"/>
</dbReference>
<keyword evidence="2" id="KW-1185">Reference proteome</keyword>
<dbReference type="STRING" id="1123029.SAMN02745172_02443"/>
<dbReference type="AlphaFoldDB" id="A0A1M7ZMB4"/>
<dbReference type="RefSeq" id="WP_073628950.1">
    <property type="nucleotide sequence ID" value="NZ_FRXO01000004.1"/>
</dbReference>
<evidence type="ECO:0000313" key="1">
    <source>
        <dbReference type="EMBL" id="SHO65796.1"/>
    </source>
</evidence>
<reference evidence="1 2" key="1">
    <citation type="submission" date="2016-12" db="EMBL/GenBank/DDBJ databases">
        <authorList>
            <person name="Song W.-J."/>
            <person name="Kurnit D.M."/>
        </authorList>
    </citation>
    <scope>NUCLEOTIDE SEQUENCE [LARGE SCALE GENOMIC DNA]</scope>
    <source>
        <strain evidence="1 2">DSM 19599</strain>
    </source>
</reference>
<gene>
    <name evidence="1" type="ORF">SAMN02745172_02443</name>
</gene>
<accession>A0A1M7ZMB4</accession>
<dbReference type="EMBL" id="FRXO01000004">
    <property type="protein sequence ID" value="SHO65796.1"/>
    <property type="molecule type" value="Genomic_DNA"/>
</dbReference>
<sequence length="99" mass="10359">MSIYLIEHTHGGQFVRPADLDRAVKAADGVLARLGINTPVEFAAAAAAFNAKIDEEPYDAALADAFEAAKQAADCALTDGWHDPSGAGLWLVPFSSSAE</sequence>
<protein>
    <submittedName>
        <fullName evidence="1">Uncharacterized protein</fullName>
    </submittedName>
</protein>
<name>A0A1M7ZMB4_9HYPH</name>
<proteinExistence type="predicted"/>